<dbReference type="PANTHER" id="PTHR35789:SF1">
    <property type="entry name" value="SPORE GERMINATION PROTEIN B3"/>
    <property type="match status" value="1"/>
</dbReference>
<evidence type="ECO:0000256" key="3">
    <source>
        <dbReference type="ARBA" id="ARBA00022544"/>
    </source>
</evidence>
<evidence type="ECO:0000256" key="7">
    <source>
        <dbReference type="ARBA" id="ARBA00023288"/>
    </source>
</evidence>
<keyword evidence="8" id="KW-1133">Transmembrane helix</keyword>
<reference evidence="11 12" key="1">
    <citation type="submission" date="2019-12" db="EMBL/GenBank/DDBJ databases">
        <authorList>
            <person name="Huq M.A."/>
        </authorList>
    </citation>
    <scope>NUCLEOTIDE SEQUENCE [LARGE SCALE GENOMIC DNA]</scope>
    <source>
        <strain evidence="11 12">MAH-34</strain>
    </source>
</reference>
<evidence type="ECO:0000259" key="9">
    <source>
        <dbReference type="Pfam" id="PF05504"/>
    </source>
</evidence>
<comment type="subcellular location">
    <subcellularLocation>
        <location evidence="1">Membrane</location>
        <topology evidence="1">Lipid-anchor</topology>
    </subcellularLocation>
</comment>
<dbReference type="InterPro" id="IPR057336">
    <property type="entry name" value="GerAC_N"/>
</dbReference>
<dbReference type="InterPro" id="IPR008844">
    <property type="entry name" value="Spore_GerAC-like"/>
</dbReference>
<evidence type="ECO:0000256" key="5">
    <source>
        <dbReference type="ARBA" id="ARBA00023136"/>
    </source>
</evidence>
<proteinExistence type="inferred from homology"/>
<name>A0ABW9UJF7_9BACL</name>
<organism evidence="11 12">
    <name type="scientific">Paenibacillus anseongense</name>
    <dbReference type="NCBI Taxonomy" id="2682845"/>
    <lineage>
        <taxon>Bacteria</taxon>
        <taxon>Bacillati</taxon>
        <taxon>Bacillota</taxon>
        <taxon>Bacilli</taxon>
        <taxon>Bacillales</taxon>
        <taxon>Paenibacillaceae</taxon>
        <taxon>Paenibacillus</taxon>
    </lineage>
</organism>
<comment type="similarity">
    <text evidence="2">Belongs to the GerABKC lipoprotein family.</text>
</comment>
<dbReference type="Proteomes" id="UP000467637">
    <property type="component" value="Unassembled WGS sequence"/>
</dbReference>
<gene>
    <name evidence="11" type="ORF">GON05_33150</name>
</gene>
<evidence type="ECO:0000256" key="4">
    <source>
        <dbReference type="ARBA" id="ARBA00022729"/>
    </source>
</evidence>
<evidence type="ECO:0000256" key="8">
    <source>
        <dbReference type="SAM" id="Phobius"/>
    </source>
</evidence>
<dbReference type="NCBIfam" id="TIGR02887">
    <property type="entry name" value="spore_ger_x_C"/>
    <property type="match status" value="1"/>
</dbReference>
<keyword evidence="5 8" id="KW-0472">Membrane</keyword>
<accession>A0ABW9UJF7</accession>
<sequence>MVGIWLFYNNYSHTTFIMVGLLPSQKKYKGRDLMRKKIAVMIFISLFSVILTGCWDILYLTNKKIINGISLDVTKDSSMMGMVRAVVLKSKGGGQFEVKDEVLQTTGDSVFNIGLKMDNMLPGTIEASKIHVIIIGEKLAKQGILSPLEGFYRNPKGNLTSNVLISEGLASDILSFENIENSPVAYGIMQMIKGAERKTNIQNQNLYSIWNQITDPGEDAMLPMIRKIKDKALVIDSTGLFHGDKYTGTMLSREESTILLLLKDKLNKLAYIEIPVKMSSGLSKPSEKEISAITFEVQKLQRSLEVSVKKNTQDIDCLIKLDLYGTINSFPSYMGQKINIDQLNQEIAETLNKQAIEVTNKLLKANCDALGIGRRLRVSHSELWKSINWENKYKEVKLNPNIQVHIRGTGVIN</sequence>
<keyword evidence="4" id="KW-0732">Signal</keyword>
<dbReference type="Pfam" id="PF05504">
    <property type="entry name" value="Spore_GerAC"/>
    <property type="match status" value="1"/>
</dbReference>
<keyword evidence="7" id="KW-0449">Lipoprotein</keyword>
<protein>
    <submittedName>
        <fullName evidence="11">Ger(X)C family spore germination protein</fullName>
    </submittedName>
</protein>
<evidence type="ECO:0000256" key="6">
    <source>
        <dbReference type="ARBA" id="ARBA00023139"/>
    </source>
</evidence>
<dbReference type="Gene3D" id="3.30.300.210">
    <property type="entry name" value="Nutrient germinant receptor protein C, domain 3"/>
    <property type="match status" value="1"/>
</dbReference>
<dbReference type="EMBL" id="WSEM01000034">
    <property type="protein sequence ID" value="MVQ39449.1"/>
    <property type="molecule type" value="Genomic_DNA"/>
</dbReference>
<keyword evidence="6" id="KW-0564">Palmitate</keyword>
<keyword evidence="12" id="KW-1185">Reference proteome</keyword>
<evidence type="ECO:0000259" key="10">
    <source>
        <dbReference type="Pfam" id="PF25198"/>
    </source>
</evidence>
<dbReference type="Pfam" id="PF25198">
    <property type="entry name" value="Spore_GerAC_N"/>
    <property type="match status" value="1"/>
</dbReference>
<evidence type="ECO:0000313" key="12">
    <source>
        <dbReference type="Proteomes" id="UP000467637"/>
    </source>
</evidence>
<evidence type="ECO:0000256" key="1">
    <source>
        <dbReference type="ARBA" id="ARBA00004635"/>
    </source>
</evidence>
<keyword evidence="8" id="KW-0812">Transmembrane</keyword>
<evidence type="ECO:0000256" key="2">
    <source>
        <dbReference type="ARBA" id="ARBA00007886"/>
    </source>
</evidence>
<keyword evidence="3" id="KW-0309">Germination</keyword>
<comment type="caution">
    <text evidence="11">The sequence shown here is derived from an EMBL/GenBank/DDBJ whole genome shotgun (WGS) entry which is preliminary data.</text>
</comment>
<feature type="domain" description="Spore germination protein N-terminal" evidence="10">
    <location>
        <begin position="60"/>
        <end position="226"/>
    </location>
</feature>
<dbReference type="InterPro" id="IPR038501">
    <property type="entry name" value="Spore_GerAC_C_sf"/>
</dbReference>
<dbReference type="PANTHER" id="PTHR35789">
    <property type="entry name" value="SPORE GERMINATION PROTEIN B3"/>
    <property type="match status" value="1"/>
</dbReference>
<evidence type="ECO:0000313" key="11">
    <source>
        <dbReference type="EMBL" id="MVQ39449.1"/>
    </source>
</evidence>
<feature type="domain" description="Spore germination GerAC-like C-terminal" evidence="9">
    <location>
        <begin position="238"/>
        <end position="410"/>
    </location>
</feature>
<dbReference type="InterPro" id="IPR046953">
    <property type="entry name" value="Spore_GerAC-like_C"/>
</dbReference>
<feature type="transmembrane region" description="Helical" evidence="8">
    <location>
        <begin position="38"/>
        <end position="60"/>
    </location>
</feature>